<comment type="caution">
    <text evidence="3">The sequence shown here is derived from an EMBL/GenBank/DDBJ whole genome shotgun (WGS) entry which is preliminary data.</text>
</comment>
<name>A0ABQ2IUS5_9ACTN</name>
<protein>
    <recommendedName>
        <fullName evidence="2">Fumarylacetoacetase-like C-terminal domain-containing protein</fullName>
    </recommendedName>
</protein>
<dbReference type="Gene3D" id="3.90.850.10">
    <property type="entry name" value="Fumarylacetoacetase-like, C-terminal domain"/>
    <property type="match status" value="1"/>
</dbReference>
<organism evidence="3 4">
    <name type="scientific">Streptomyces kronopolitis</name>
    <dbReference type="NCBI Taxonomy" id="1612435"/>
    <lineage>
        <taxon>Bacteria</taxon>
        <taxon>Bacillati</taxon>
        <taxon>Actinomycetota</taxon>
        <taxon>Actinomycetes</taxon>
        <taxon>Kitasatosporales</taxon>
        <taxon>Streptomycetaceae</taxon>
        <taxon>Streptomyces</taxon>
    </lineage>
</organism>
<dbReference type="GeneID" id="301546034"/>
<feature type="domain" description="Fumarylacetoacetase-like C-terminal" evidence="2">
    <location>
        <begin position="67"/>
        <end position="271"/>
    </location>
</feature>
<keyword evidence="4" id="KW-1185">Reference proteome</keyword>
<dbReference type="InterPro" id="IPR036663">
    <property type="entry name" value="Fumarylacetoacetase_C_sf"/>
</dbReference>
<reference evidence="4" key="1">
    <citation type="journal article" date="2019" name="Int. J. Syst. Evol. Microbiol.">
        <title>The Global Catalogue of Microorganisms (GCM) 10K type strain sequencing project: providing services to taxonomists for standard genome sequencing and annotation.</title>
        <authorList>
            <consortium name="The Broad Institute Genomics Platform"/>
            <consortium name="The Broad Institute Genome Sequencing Center for Infectious Disease"/>
            <person name="Wu L."/>
            <person name="Ma J."/>
        </authorList>
    </citation>
    <scope>NUCLEOTIDE SEQUENCE [LARGE SCALE GENOMIC DNA]</scope>
    <source>
        <strain evidence="4">CGMCC 4.7323</strain>
    </source>
</reference>
<dbReference type="PANTHER" id="PTHR11820:SF7">
    <property type="entry name" value="ACYLPYRUVASE FAHD1, MITOCHONDRIAL"/>
    <property type="match status" value="1"/>
</dbReference>
<keyword evidence="1" id="KW-0479">Metal-binding</keyword>
<dbReference type="PANTHER" id="PTHR11820">
    <property type="entry name" value="ACYLPYRUVASE"/>
    <property type="match status" value="1"/>
</dbReference>
<sequence>MHLATATHQGRRRLVGRLAPQHPWRLAPASVTLAEVIEGGVLPWSWRELPIGADPVPSLPYRPGALYGVGPNYPGTSAEMGRSRPAEPVLFPKPSSGVIGSGEVIVFDPERTRRVDREAALAVVIGGEAHRVPEADALRYVFGYTVANDVSARDLQERDGQRLRGKGPDTCCPLGPVVVTADEIPDPHRLRIRTRVNGETVQDGTTADMVVRIPALIACLSRFFTLRAGDVVLTGTPAGCGDSMRPPRALRPGDVLESEVEGIGCLVNPVRAAVCHSAGTGGPGYQEAGGR</sequence>
<accession>A0ABQ2IUS5</accession>
<proteinExistence type="predicted"/>
<dbReference type="EMBL" id="BMND01000001">
    <property type="protein sequence ID" value="GGN31494.1"/>
    <property type="molecule type" value="Genomic_DNA"/>
</dbReference>
<evidence type="ECO:0000259" key="2">
    <source>
        <dbReference type="Pfam" id="PF01557"/>
    </source>
</evidence>
<evidence type="ECO:0000313" key="3">
    <source>
        <dbReference type="EMBL" id="GGN31494.1"/>
    </source>
</evidence>
<dbReference type="Pfam" id="PF01557">
    <property type="entry name" value="FAA_hydrolase"/>
    <property type="match status" value="1"/>
</dbReference>
<evidence type="ECO:0000313" key="4">
    <source>
        <dbReference type="Proteomes" id="UP000600080"/>
    </source>
</evidence>
<dbReference type="RefSeq" id="WP_189095329.1">
    <property type="nucleotide sequence ID" value="NZ_BMND01000001.1"/>
</dbReference>
<gene>
    <name evidence="3" type="ORF">GCM10012285_01200</name>
</gene>
<dbReference type="InterPro" id="IPR011234">
    <property type="entry name" value="Fumarylacetoacetase-like_C"/>
</dbReference>
<dbReference type="Proteomes" id="UP000600080">
    <property type="component" value="Unassembled WGS sequence"/>
</dbReference>
<evidence type="ECO:0000256" key="1">
    <source>
        <dbReference type="ARBA" id="ARBA00022723"/>
    </source>
</evidence>
<dbReference type="SUPFAM" id="SSF56529">
    <property type="entry name" value="FAH"/>
    <property type="match status" value="1"/>
</dbReference>